<name>A0A158KG71_9BURK</name>
<organism evidence="1 2">
    <name type="scientific">Caballeronia choica</name>
    <dbReference type="NCBI Taxonomy" id="326476"/>
    <lineage>
        <taxon>Bacteria</taxon>
        <taxon>Pseudomonadati</taxon>
        <taxon>Pseudomonadota</taxon>
        <taxon>Betaproteobacteria</taxon>
        <taxon>Burkholderiales</taxon>
        <taxon>Burkholderiaceae</taxon>
        <taxon>Caballeronia</taxon>
    </lineage>
</organism>
<dbReference type="Proteomes" id="UP000054770">
    <property type="component" value="Unassembled WGS sequence"/>
</dbReference>
<dbReference type="EMBL" id="FCON02000085">
    <property type="protein sequence ID" value="SAL79550.1"/>
    <property type="molecule type" value="Genomic_DNA"/>
</dbReference>
<dbReference type="AlphaFoldDB" id="A0A158KG71"/>
<proteinExistence type="predicted"/>
<protein>
    <submittedName>
        <fullName evidence="1">Uncharacterized protein</fullName>
    </submittedName>
</protein>
<comment type="caution">
    <text evidence="1">The sequence shown here is derived from an EMBL/GenBank/DDBJ whole genome shotgun (WGS) entry which is preliminary data.</text>
</comment>
<accession>A0A158KG71</accession>
<keyword evidence="2" id="KW-1185">Reference proteome</keyword>
<evidence type="ECO:0000313" key="1">
    <source>
        <dbReference type="EMBL" id="SAL79550.1"/>
    </source>
</evidence>
<gene>
    <name evidence="1" type="ORF">AWB68_05660</name>
</gene>
<sequence length="127" mass="14415">MHSQWDVVVGKRIFEAQFSAECEDTSYVLDGILRIVSRAGVLVELVADSLRWEALFKDAETYEIVNLTTISSEELQRISDKIIVLELIATDCKKGRRGRCSPMNDEIDAEDLTVTIENERYVDDADD</sequence>
<reference evidence="1" key="1">
    <citation type="submission" date="2016-01" db="EMBL/GenBank/DDBJ databases">
        <authorList>
            <person name="Peeters C."/>
        </authorList>
    </citation>
    <scope>NUCLEOTIDE SEQUENCE [LARGE SCALE GENOMIC DNA]</scope>
    <source>
        <strain evidence="1">LMG 22940</strain>
    </source>
</reference>
<evidence type="ECO:0000313" key="2">
    <source>
        <dbReference type="Proteomes" id="UP000054770"/>
    </source>
</evidence>